<name>A0A7X0J8G9_9SPHI</name>
<dbReference type="AlphaFoldDB" id="A0A7X0J8G9"/>
<accession>A0A7X0J8G9</accession>
<evidence type="ECO:0000313" key="2">
    <source>
        <dbReference type="Proteomes" id="UP000521017"/>
    </source>
</evidence>
<comment type="caution">
    <text evidence="1">The sequence shown here is derived from an EMBL/GenBank/DDBJ whole genome shotgun (WGS) entry which is preliminary data.</text>
</comment>
<dbReference type="Proteomes" id="UP000521017">
    <property type="component" value="Unassembled WGS sequence"/>
</dbReference>
<dbReference type="EMBL" id="JACHCC010000013">
    <property type="protein sequence ID" value="MBB6502237.1"/>
    <property type="molecule type" value="Genomic_DNA"/>
</dbReference>
<proteinExistence type="predicted"/>
<gene>
    <name evidence="1" type="ORF">HDF25_004416</name>
</gene>
<reference evidence="1 2" key="1">
    <citation type="submission" date="2020-08" db="EMBL/GenBank/DDBJ databases">
        <title>Genomic Encyclopedia of Type Strains, Phase IV (KMG-V): Genome sequencing to study the core and pangenomes of soil and plant-associated prokaryotes.</title>
        <authorList>
            <person name="Whitman W."/>
        </authorList>
    </citation>
    <scope>NUCLEOTIDE SEQUENCE [LARGE SCALE GENOMIC DNA]</scope>
    <source>
        <strain evidence="1 2">M2T3</strain>
    </source>
</reference>
<organism evidence="1 2">
    <name type="scientific">Pedobacter cryoconitis</name>
    <dbReference type="NCBI Taxonomy" id="188932"/>
    <lineage>
        <taxon>Bacteria</taxon>
        <taxon>Pseudomonadati</taxon>
        <taxon>Bacteroidota</taxon>
        <taxon>Sphingobacteriia</taxon>
        <taxon>Sphingobacteriales</taxon>
        <taxon>Sphingobacteriaceae</taxon>
        <taxon>Pedobacter</taxon>
    </lineage>
</organism>
<sequence>MNLYFLLICIRGRFIRLNNFKQPLIQINKKKPKGFKKGEADFLT</sequence>
<evidence type="ECO:0000313" key="1">
    <source>
        <dbReference type="EMBL" id="MBB6502237.1"/>
    </source>
</evidence>
<protein>
    <submittedName>
        <fullName evidence="1">Uncharacterized protein</fullName>
    </submittedName>
</protein>